<reference evidence="1 2" key="1">
    <citation type="journal article" date="2013" name="Nat. Commun.">
        <title>The evolution and pathogenic mechanisms of the rice sheath blight pathogen.</title>
        <authorList>
            <person name="Zheng A."/>
            <person name="Lin R."/>
            <person name="Xu L."/>
            <person name="Qin P."/>
            <person name="Tang C."/>
            <person name="Ai P."/>
            <person name="Zhang D."/>
            <person name="Liu Y."/>
            <person name="Sun Z."/>
            <person name="Feng H."/>
            <person name="Wang Y."/>
            <person name="Chen Y."/>
            <person name="Liang X."/>
            <person name="Fu R."/>
            <person name="Li Q."/>
            <person name="Zhang J."/>
            <person name="Yu X."/>
            <person name="Xie Z."/>
            <person name="Ding L."/>
            <person name="Guan P."/>
            <person name="Tang J."/>
            <person name="Liang Y."/>
            <person name="Wang S."/>
            <person name="Deng Q."/>
            <person name="Li S."/>
            <person name="Zhu J."/>
            <person name="Wang L."/>
            <person name="Liu H."/>
            <person name="Li P."/>
        </authorList>
    </citation>
    <scope>NUCLEOTIDE SEQUENCE [LARGE SCALE GENOMIC DNA]</scope>
    <source>
        <strain evidence="2">AG-1 IA</strain>
    </source>
</reference>
<gene>
    <name evidence="1" type="ORF">AG1IA_01519</name>
</gene>
<dbReference type="Proteomes" id="UP000011668">
    <property type="component" value="Unassembled WGS sequence"/>
</dbReference>
<proteinExistence type="predicted"/>
<protein>
    <submittedName>
        <fullName evidence="1">Uncharacterized protein</fullName>
    </submittedName>
</protein>
<dbReference type="AlphaFoldDB" id="L8X2I5"/>
<dbReference type="EMBL" id="AFRT01000306">
    <property type="protein sequence ID" value="ELU44435.1"/>
    <property type="molecule type" value="Genomic_DNA"/>
</dbReference>
<keyword evidence="2" id="KW-1185">Reference proteome</keyword>
<evidence type="ECO:0000313" key="1">
    <source>
        <dbReference type="EMBL" id="ELU44435.1"/>
    </source>
</evidence>
<accession>L8X2I5</accession>
<comment type="caution">
    <text evidence="1">The sequence shown here is derived from an EMBL/GenBank/DDBJ whole genome shotgun (WGS) entry which is preliminary data.</text>
</comment>
<sequence>MYDPSPGRDTLHIEIELSLYFLFVPLPWLFPRTVSAWLFPVFAPNASHNHHRVGGSSYSAHLFTDITLMLGRSSILLGSSSERLVPGWCLPLVAPYVKQHDQDLCRST</sequence>
<evidence type="ECO:0000313" key="2">
    <source>
        <dbReference type="Proteomes" id="UP000011668"/>
    </source>
</evidence>
<dbReference type="HOGENOM" id="CLU_2198780_0_0_1"/>
<name>L8X2I5_THACA</name>
<organism evidence="1 2">
    <name type="scientific">Thanatephorus cucumeris (strain AG1-IA)</name>
    <name type="common">Rice sheath blight fungus</name>
    <name type="synonym">Rhizoctonia solani</name>
    <dbReference type="NCBI Taxonomy" id="983506"/>
    <lineage>
        <taxon>Eukaryota</taxon>
        <taxon>Fungi</taxon>
        <taxon>Dikarya</taxon>
        <taxon>Basidiomycota</taxon>
        <taxon>Agaricomycotina</taxon>
        <taxon>Agaricomycetes</taxon>
        <taxon>Cantharellales</taxon>
        <taxon>Ceratobasidiaceae</taxon>
        <taxon>Rhizoctonia</taxon>
        <taxon>Rhizoctonia solani AG-1</taxon>
    </lineage>
</organism>